<keyword evidence="1" id="KW-0175">Coiled coil</keyword>
<dbReference type="GeneID" id="96085310"/>
<feature type="compositionally biased region" description="Acidic residues" evidence="2">
    <location>
        <begin position="462"/>
        <end position="472"/>
    </location>
</feature>
<keyword evidence="5" id="KW-1185">Reference proteome</keyword>
<sequence length="811" mass="89953">MAELNGGQLAVLLQNWNHPVIRPFLATAAAGLAAITVYEKGLPLDIDIKRLNHFIAHLAAPELGRGLYIPKKYMSPNHPSNEIFGILEPELFSVANITARTNTRLQTTSDVSTIIHHIGNDSTHVHFQTTSHFITSPPVLSFNTSGAPHTTTTLPIDTQAQNAGIVGNGGVLGLAAAGLIATGAFFVRKKYSNYKKAKAQKLTDEQLIAHLMIQLEESKASKLTDAQCISRLELQLDEVTASKVRIETVLKAAQKDVSICNEERNRLQGELLVSSILNSKLVQRLHEAKAEMNQNAKLVDDIIKRLEKSTAMLEEDRNIQMQTNSQLQDELSKAQSEVIGLRNEQLQADRLEMDGLVNELRSVGDEKTKLLDQLAASEAAANATRQRMSNKIDDLDRQIVNYKLLSLEAEEKSKEQVATTEVLRQEAREANMALDIAREKISRLEKEKTASDFPEPSISETGGEDNDDDDLDRDITGSTEGSQQPGLQQEAHPSNASESPSNSVDADEEQSQMSTKPPVPSSSELNIPRRKKRELWYVYWRDITSKLTYSDDKVHELELPCFDVRFSHIGLVCPAEDHEDRTLESGKVVEHTKCNLCLQWYTKKDMYDHLKTCKAFWEFAIRCGHCKKIFKYNTAFFDKHAPDCKTQAMEEDHSDEHFTLAKSEVDATTAEISRQASPSSMVFITPEKQINPAAPPFTPGGSTSGHARPIPTGPRFTGPNFQQGRGRSFNSPQSPCSPRNTPYMTLHGILPTHGTGFGTRYPAACPPNGPQAYSAPHDNSQAHRYPGPQHQGHPQNPHNFSPSSPGYTPRK</sequence>
<feature type="coiled-coil region" evidence="1">
    <location>
        <begin position="317"/>
        <end position="344"/>
    </location>
</feature>
<keyword evidence="3" id="KW-0812">Transmembrane</keyword>
<dbReference type="EMBL" id="JBHGVX010000004">
    <property type="protein sequence ID" value="KAL1796448.1"/>
    <property type="molecule type" value="Genomic_DNA"/>
</dbReference>
<name>A0ABR3UIZ6_9PLEO</name>
<proteinExistence type="predicted"/>
<dbReference type="RefSeq" id="XP_069307032.1">
    <property type="nucleotide sequence ID" value="XM_069451144.1"/>
</dbReference>
<protein>
    <submittedName>
        <fullName evidence="4">Uncharacterized protein</fullName>
    </submittedName>
</protein>
<feature type="compositionally biased region" description="Low complexity" evidence="2">
    <location>
        <begin position="786"/>
        <end position="799"/>
    </location>
</feature>
<organism evidence="4 5">
    <name type="scientific">Alternaria dauci</name>
    <dbReference type="NCBI Taxonomy" id="48095"/>
    <lineage>
        <taxon>Eukaryota</taxon>
        <taxon>Fungi</taxon>
        <taxon>Dikarya</taxon>
        <taxon>Ascomycota</taxon>
        <taxon>Pezizomycotina</taxon>
        <taxon>Dothideomycetes</taxon>
        <taxon>Pleosporomycetidae</taxon>
        <taxon>Pleosporales</taxon>
        <taxon>Pleosporineae</taxon>
        <taxon>Pleosporaceae</taxon>
        <taxon>Alternaria</taxon>
        <taxon>Alternaria sect. Porri</taxon>
    </lineage>
</organism>
<keyword evidence="3" id="KW-1133">Transmembrane helix</keyword>
<evidence type="ECO:0000256" key="2">
    <source>
        <dbReference type="SAM" id="MobiDB-lite"/>
    </source>
</evidence>
<keyword evidence="3" id="KW-0472">Membrane</keyword>
<feature type="compositionally biased region" description="Polar residues" evidence="2">
    <location>
        <begin position="800"/>
        <end position="811"/>
    </location>
</feature>
<evidence type="ECO:0000313" key="5">
    <source>
        <dbReference type="Proteomes" id="UP001578633"/>
    </source>
</evidence>
<comment type="caution">
    <text evidence="4">The sequence shown here is derived from an EMBL/GenBank/DDBJ whole genome shotgun (WGS) entry which is preliminary data.</text>
</comment>
<evidence type="ECO:0000256" key="3">
    <source>
        <dbReference type="SAM" id="Phobius"/>
    </source>
</evidence>
<feature type="compositionally biased region" description="Polar residues" evidence="2">
    <location>
        <begin position="476"/>
        <end position="504"/>
    </location>
</feature>
<feature type="region of interest" description="Disordered" evidence="2">
    <location>
        <begin position="445"/>
        <end position="526"/>
    </location>
</feature>
<feature type="region of interest" description="Disordered" evidence="2">
    <location>
        <begin position="691"/>
        <end position="741"/>
    </location>
</feature>
<feature type="region of interest" description="Disordered" evidence="2">
    <location>
        <begin position="760"/>
        <end position="811"/>
    </location>
</feature>
<feature type="compositionally biased region" description="Polar residues" evidence="2">
    <location>
        <begin position="511"/>
        <end position="525"/>
    </location>
</feature>
<evidence type="ECO:0000256" key="1">
    <source>
        <dbReference type="SAM" id="Coils"/>
    </source>
</evidence>
<reference evidence="4 5" key="1">
    <citation type="submission" date="2024-09" db="EMBL/GenBank/DDBJ databases">
        <title>T2T genomes of carrot and Alternaria dauci and their utility for understanding host-pathogen interaction during carrot leaf blight disease.</title>
        <authorList>
            <person name="Liu W."/>
            <person name="Xu S."/>
            <person name="Ou C."/>
            <person name="Liu X."/>
            <person name="Zhuang F."/>
            <person name="Deng X.W."/>
        </authorList>
    </citation>
    <scope>NUCLEOTIDE SEQUENCE [LARGE SCALE GENOMIC DNA]</scope>
    <source>
        <strain evidence="4 5">A2016</strain>
    </source>
</reference>
<dbReference type="Proteomes" id="UP001578633">
    <property type="component" value="Chromosome 4"/>
</dbReference>
<accession>A0ABR3UIZ6</accession>
<feature type="transmembrane region" description="Helical" evidence="3">
    <location>
        <begin position="165"/>
        <end position="187"/>
    </location>
</feature>
<evidence type="ECO:0000313" key="4">
    <source>
        <dbReference type="EMBL" id="KAL1796448.1"/>
    </source>
</evidence>
<feature type="compositionally biased region" description="Polar residues" evidence="2">
    <location>
        <begin position="719"/>
        <end position="741"/>
    </location>
</feature>
<gene>
    <name evidence="4" type="ORF">ACET3X_004988</name>
</gene>